<accession>A0A3N0IL73</accession>
<name>A0A3N0IL73_9ACTN</name>
<evidence type="ECO:0000259" key="5">
    <source>
        <dbReference type="Pfam" id="PF03717"/>
    </source>
</evidence>
<dbReference type="InterPro" id="IPR012338">
    <property type="entry name" value="Beta-lactam/transpept-like"/>
</dbReference>
<dbReference type="GO" id="GO:0005886">
    <property type="term" value="C:plasma membrane"/>
    <property type="evidence" value="ECO:0007669"/>
    <property type="project" value="TreeGrafter"/>
</dbReference>
<dbReference type="Proteomes" id="UP000271472">
    <property type="component" value="Unassembled WGS sequence"/>
</dbReference>
<dbReference type="PANTHER" id="PTHR30627">
    <property type="entry name" value="PEPTIDOGLYCAN D,D-TRANSPEPTIDASE"/>
    <property type="match status" value="1"/>
</dbReference>
<dbReference type="Gene3D" id="3.40.710.10">
    <property type="entry name" value="DD-peptidase/beta-lactamase superfamily"/>
    <property type="match status" value="1"/>
</dbReference>
<keyword evidence="7" id="KW-1185">Reference proteome</keyword>
<dbReference type="GO" id="GO:0008658">
    <property type="term" value="F:penicillin binding"/>
    <property type="evidence" value="ECO:0007669"/>
    <property type="project" value="InterPro"/>
</dbReference>
<evidence type="ECO:0000259" key="4">
    <source>
        <dbReference type="Pfam" id="PF00905"/>
    </source>
</evidence>
<evidence type="ECO:0000313" key="6">
    <source>
        <dbReference type="EMBL" id="RNM37557.1"/>
    </source>
</evidence>
<feature type="domain" description="Penicillin-binding protein dimerisation" evidence="5">
    <location>
        <begin position="33"/>
        <end position="177"/>
    </location>
</feature>
<dbReference type="InterPro" id="IPR005311">
    <property type="entry name" value="PBP_dimer"/>
</dbReference>
<keyword evidence="3" id="KW-0472">Membrane</keyword>
<comment type="subcellular location">
    <subcellularLocation>
        <location evidence="1">Membrane</location>
    </subcellularLocation>
</comment>
<sequence length="534" mass="57219">MLLVGRLVQLQIILADDYSTQAANSRTVSVELSPRRGTIYDRNGKVLASDVQATTIYCNPKEITDVKSTAEKLAGVLGGDASIYEGALSTENTTFAYVKRKVDQDKGEEVQALGLDGIYFLDDMKRVYPYGSIAGQILGLVDVDGNGQTGLELYYDSILKGEPGKLVLQQGAYGMPIPGGTEVDEPAKDGQDIILSIDIDMQQYVEERLAKGVSDIGGEDGSAVLYDADSGDIIAIASTPYLDPSDRSNIEEGATSVKAITTQFEPGSIFKTASFCAMLEAGDITAQTTVDCPVYLEADEYKISDAHERAATTMTAAEVLAQSSNVGTSLLVQQHLGFNGLYDKIRKYGLNDATGVDYPGEAEGYLTNVSTWSLIQSYNVTFGQGISLSPLMITRFYGAIASGAGVAHTPHFLISKPSSGEEVTWNSEQIIDNTDAIAPLTDMLVGVVENGTGKTAAVEGYTTAGKTGTAEYADDTGSYVKDMYNLDFVGFLPNATSNLVCFVGVNHVPYDRNTCEVFKDIMTEASSRYKIAQK</sequence>
<reference evidence="7" key="1">
    <citation type="submission" date="2018-05" db="EMBL/GenBank/DDBJ databases">
        <title>Genome Sequencing of selected type strains of the family Eggerthellaceae.</title>
        <authorList>
            <person name="Danylec N."/>
            <person name="Stoll D.A."/>
            <person name="Doetsch A."/>
            <person name="Huch M."/>
        </authorList>
    </citation>
    <scope>NUCLEOTIDE SEQUENCE [LARGE SCALE GENOMIC DNA]</scope>
    <source>
        <strain evidence="7">DSM 22006</strain>
    </source>
</reference>
<comment type="caution">
    <text evidence="6">The sequence shown here is derived from an EMBL/GenBank/DDBJ whole genome shotgun (WGS) entry which is preliminary data.</text>
</comment>
<protein>
    <submittedName>
        <fullName evidence="6">Penicillin-binding protein 2</fullName>
    </submittedName>
</protein>
<dbReference type="RefSeq" id="WP_123218782.1">
    <property type="nucleotide sequence ID" value="NZ_QIBZ01000001.1"/>
</dbReference>
<dbReference type="OrthoDB" id="9789078at2"/>
<dbReference type="SUPFAM" id="SSF56601">
    <property type="entry name" value="beta-lactamase/transpeptidase-like"/>
    <property type="match status" value="1"/>
</dbReference>
<dbReference type="InterPro" id="IPR036138">
    <property type="entry name" value="PBP_dimer_sf"/>
</dbReference>
<dbReference type="SUPFAM" id="SSF56519">
    <property type="entry name" value="Penicillin binding protein dimerisation domain"/>
    <property type="match status" value="1"/>
</dbReference>
<evidence type="ECO:0000313" key="7">
    <source>
        <dbReference type="Proteomes" id="UP000271472"/>
    </source>
</evidence>
<dbReference type="GO" id="GO:0071555">
    <property type="term" value="P:cell wall organization"/>
    <property type="evidence" value="ECO:0007669"/>
    <property type="project" value="TreeGrafter"/>
</dbReference>
<dbReference type="InterPro" id="IPR050515">
    <property type="entry name" value="Beta-lactam/transpept"/>
</dbReference>
<dbReference type="AlphaFoldDB" id="A0A3N0IL73"/>
<comment type="similarity">
    <text evidence="2">Belongs to the transpeptidase family.</text>
</comment>
<dbReference type="Gene3D" id="3.90.1310.10">
    <property type="entry name" value="Penicillin-binding protein 2a (Domain 2)"/>
    <property type="match status" value="1"/>
</dbReference>
<organism evidence="6 7">
    <name type="scientific">Slackia isoflavoniconvertens</name>
    <dbReference type="NCBI Taxonomy" id="572010"/>
    <lineage>
        <taxon>Bacteria</taxon>
        <taxon>Bacillati</taxon>
        <taxon>Actinomycetota</taxon>
        <taxon>Coriobacteriia</taxon>
        <taxon>Eggerthellales</taxon>
        <taxon>Eggerthellaceae</taxon>
        <taxon>Slackia</taxon>
    </lineage>
</organism>
<evidence type="ECO:0000256" key="1">
    <source>
        <dbReference type="ARBA" id="ARBA00004370"/>
    </source>
</evidence>
<gene>
    <name evidence="6" type="ORF">DMP05_00735</name>
</gene>
<evidence type="ECO:0000256" key="2">
    <source>
        <dbReference type="ARBA" id="ARBA00007171"/>
    </source>
</evidence>
<dbReference type="Pfam" id="PF00905">
    <property type="entry name" value="Transpeptidase"/>
    <property type="match status" value="1"/>
</dbReference>
<dbReference type="Gene3D" id="1.10.150.770">
    <property type="match status" value="1"/>
</dbReference>
<dbReference type="Gene3D" id="3.30.450.330">
    <property type="match status" value="1"/>
</dbReference>
<dbReference type="InterPro" id="IPR001460">
    <property type="entry name" value="PCN-bd_Tpept"/>
</dbReference>
<dbReference type="Pfam" id="PF03717">
    <property type="entry name" value="PBP_dimer"/>
    <property type="match status" value="1"/>
</dbReference>
<feature type="domain" description="Penicillin-binding protein transpeptidase" evidence="4">
    <location>
        <begin position="221"/>
        <end position="522"/>
    </location>
</feature>
<dbReference type="PANTHER" id="PTHR30627:SF1">
    <property type="entry name" value="PEPTIDOGLYCAN D,D-TRANSPEPTIDASE FTSI"/>
    <property type="match status" value="1"/>
</dbReference>
<dbReference type="EMBL" id="QIBZ01000001">
    <property type="protein sequence ID" value="RNM37557.1"/>
    <property type="molecule type" value="Genomic_DNA"/>
</dbReference>
<proteinExistence type="inferred from homology"/>
<evidence type="ECO:0000256" key="3">
    <source>
        <dbReference type="ARBA" id="ARBA00023136"/>
    </source>
</evidence>